<reference evidence="9" key="1">
    <citation type="journal article" date="2008" name="J. Bacteriol.">
        <title>Genome sequence of the fish pathogen Renibacterium salmoninarum suggests reductive evolution away from an environmental Arthrobacter ancestor.</title>
        <authorList>
            <person name="Wiens G.D."/>
            <person name="Rockey D.D."/>
            <person name="Wu Z."/>
            <person name="Chang J."/>
            <person name="Levy R."/>
            <person name="Crane S."/>
            <person name="Chen D.S."/>
            <person name="Capri G.R."/>
            <person name="Burnett J.R."/>
            <person name="Sudheesh P.S."/>
            <person name="Schipma M.J."/>
            <person name="Burd H."/>
            <person name="Bhattacharyya A."/>
            <person name="Rhodes L.D."/>
            <person name="Kaul R."/>
            <person name="Strom M.S."/>
        </authorList>
    </citation>
    <scope>NUCLEOTIDE SEQUENCE [LARGE SCALE GENOMIC DNA]</scope>
    <source>
        <strain evidence="9">ATCC 33209 / DSM 20767 / JCM 11484 / NBRC 15589 / NCIMB 2235</strain>
    </source>
</reference>
<evidence type="ECO:0000256" key="5">
    <source>
        <dbReference type="ARBA" id="ARBA00023136"/>
    </source>
</evidence>
<evidence type="ECO:0000256" key="3">
    <source>
        <dbReference type="ARBA" id="ARBA00022692"/>
    </source>
</evidence>
<organism evidence="8 9">
    <name type="scientific">Renibacterium salmoninarum (strain ATCC 33209 / DSM 20767 / JCM 11484 / NBRC 15589 / NCIMB 2235)</name>
    <dbReference type="NCBI Taxonomy" id="288705"/>
    <lineage>
        <taxon>Bacteria</taxon>
        <taxon>Bacillati</taxon>
        <taxon>Actinomycetota</taxon>
        <taxon>Actinomycetes</taxon>
        <taxon>Micrococcales</taxon>
        <taxon>Micrococcaceae</taxon>
        <taxon>Renibacterium</taxon>
    </lineage>
</organism>
<evidence type="ECO:0000256" key="6">
    <source>
        <dbReference type="SAM" id="Phobius"/>
    </source>
</evidence>
<dbReference type="Pfam" id="PF13396">
    <property type="entry name" value="PLDc_N"/>
    <property type="match status" value="1"/>
</dbReference>
<gene>
    <name evidence="8" type="ordered locus">RSal33209_1334</name>
</gene>
<sequence length="101" mass="11015">MFELLPKALDCIIKPCQDQQMSSEGTNPIIPNIWDIALVSLGLLAVALFILTIVSIVRSKISPTMKLVCALLVLAMPFLGCIVWFASKRSLERSVSANQLG</sequence>
<accession>A9WN72</accession>
<feature type="transmembrane region" description="Helical" evidence="6">
    <location>
        <begin position="67"/>
        <end position="86"/>
    </location>
</feature>
<dbReference type="EMBL" id="CP000910">
    <property type="protein sequence ID" value="ABY23071.1"/>
    <property type="molecule type" value="Genomic_DNA"/>
</dbReference>
<evidence type="ECO:0000259" key="7">
    <source>
        <dbReference type="Pfam" id="PF13396"/>
    </source>
</evidence>
<evidence type="ECO:0000256" key="1">
    <source>
        <dbReference type="ARBA" id="ARBA00004651"/>
    </source>
</evidence>
<keyword evidence="9" id="KW-1185">Reference proteome</keyword>
<evidence type="ECO:0000256" key="2">
    <source>
        <dbReference type="ARBA" id="ARBA00022475"/>
    </source>
</evidence>
<dbReference type="KEGG" id="rsa:RSal33209_1334"/>
<name>A9WN72_RENSM</name>
<evidence type="ECO:0000313" key="9">
    <source>
        <dbReference type="Proteomes" id="UP000002007"/>
    </source>
</evidence>
<feature type="transmembrane region" description="Helical" evidence="6">
    <location>
        <begin position="33"/>
        <end position="55"/>
    </location>
</feature>
<dbReference type="InterPro" id="IPR027379">
    <property type="entry name" value="CLS_N"/>
</dbReference>
<dbReference type="Proteomes" id="UP000002007">
    <property type="component" value="Chromosome"/>
</dbReference>
<evidence type="ECO:0000313" key="8">
    <source>
        <dbReference type="EMBL" id="ABY23071.1"/>
    </source>
</evidence>
<dbReference type="HOGENOM" id="CLU_2289323_0_0_11"/>
<keyword evidence="2" id="KW-1003">Cell membrane</keyword>
<keyword evidence="5 6" id="KW-0472">Membrane</keyword>
<dbReference type="STRING" id="288705.RSal33209_1334"/>
<proteinExistence type="predicted"/>
<keyword evidence="3 6" id="KW-0812">Transmembrane</keyword>
<evidence type="ECO:0000256" key="4">
    <source>
        <dbReference type="ARBA" id="ARBA00022989"/>
    </source>
</evidence>
<dbReference type="GO" id="GO:0005886">
    <property type="term" value="C:plasma membrane"/>
    <property type="evidence" value="ECO:0007669"/>
    <property type="project" value="UniProtKB-SubCell"/>
</dbReference>
<protein>
    <recommendedName>
        <fullName evidence="7">Cardiolipin synthase N-terminal domain-containing protein</fullName>
    </recommendedName>
</protein>
<dbReference type="AlphaFoldDB" id="A9WN72"/>
<comment type="subcellular location">
    <subcellularLocation>
        <location evidence="1">Cell membrane</location>
        <topology evidence="1">Multi-pass membrane protein</topology>
    </subcellularLocation>
</comment>
<feature type="domain" description="Cardiolipin synthase N-terminal" evidence="7">
    <location>
        <begin position="47"/>
        <end position="86"/>
    </location>
</feature>
<keyword evidence="4 6" id="KW-1133">Transmembrane helix</keyword>